<dbReference type="OrthoDB" id="338850at2759"/>
<dbReference type="FunCoup" id="D8QKX4">
    <property type="interactions" value="408"/>
</dbReference>
<dbReference type="InParanoid" id="D8QKX4"/>
<reference evidence="6 7" key="1">
    <citation type="journal article" date="2010" name="Nat. Biotechnol.">
        <title>Genome sequence of the model mushroom Schizophyllum commune.</title>
        <authorList>
            <person name="Ohm R.A."/>
            <person name="de Jong J.F."/>
            <person name="Lugones L.G."/>
            <person name="Aerts A."/>
            <person name="Kothe E."/>
            <person name="Stajich J.E."/>
            <person name="de Vries R.P."/>
            <person name="Record E."/>
            <person name="Levasseur A."/>
            <person name="Baker S.E."/>
            <person name="Bartholomew K.A."/>
            <person name="Coutinho P.M."/>
            <person name="Erdmann S."/>
            <person name="Fowler T.J."/>
            <person name="Gathman A.C."/>
            <person name="Lombard V."/>
            <person name="Henrissat B."/>
            <person name="Knabe N."/>
            <person name="Kuees U."/>
            <person name="Lilly W.W."/>
            <person name="Lindquist E."/>
            <person name="Lucas S."/>
            <person name="Magnuson J.K."/>
            <person name="Piumi F."/>
            <person name="Raudaskoski M."/>
            <person name="Salamov A."/>
            <person name="Schmutz J."/>
            <person name="Schwarze F.W.M.R."/>
            <person name="vanKuyk P.A."/>
            <person name="Horton J.S."/>
            <person name="Grigoriev I.V."/>
            <person name="Woesten H.A.B."/>
        </authorList>
    </citation>
    <scope>NUCLEOTIDE SEQUENCE [LARGE SCALE GENOMIC DNA]</scope>
    <source>
        <strain evidence="7">H4-8 / FGSC 9210</strain>
    </source>
</reference>
<dbReference type="HOGENOM" id="CLU_106801_0_1_1"/>
<evidence type="ECO:0000313" key="7">
    <source>
        <dbReference type="Proteomes" id="UP000007431"/>
    </source>
</evidence>
<dbReference type="GO" id="GO:0006412">
    <property type="term" value="P:translation"/>
    <property type="evidence" value="ECO:0007669"/>
    <property type="project" value="InterPro"/>
</dbReference>
<sequence>MSNDLEWLLIRKYNSFIVKKVPEGPVFSKEPGNLTNVHSYKYSGLANSKAIDVSDSPNGIKITTRKVKAAPSKVASARSTTTIRPRSGPRRALGIAASPAKRGYRPDLRPAVLARTSALLAAQKEPKPSPPKKTRGKKKAVAETA</sequence>
<keyword evidence="7" id="KW-1185">Reference proteome</keyword>
<dbReference type="STRING" id="578458.D8QKX4"/>
<evidence type="ECO:0000256" key="2">
    <source>
        <dbReference type="ARBA" id="ARBA00022980"/>
    </source>
</evidence>
<dbReference type="GO" id="GO:0003735">
    <property type="term" value="F:structural constituent of ribosome"/>
    <property type="evidence" value="ECO:0007669"/>
    <property type="project" value="InterPro"/>
</dbReference>
<dbReference type="Pfam" id="PF01778">
    <property type="entry name" value="Ribosomal_L28e"/>
    <property type="match status" value="1"/>
</dbReference>
<dbReference type="KEGG" id="scm:SCHCO_02644637"/>
<dbReference type="InterPro" id="IPR002672">
    <property type="entry name" value="Ribosomal_eL28"/>
</dbReference>
<dbReference type="GO" id="GO:1990904">
    <property type="term" value="C:ribonucleoprotein complex"/>
    <property type="evidence" value="ECO:0007669"/>
    <property type="project" value="UniProtKB-KW"/>
</dbReference>
<organism evidence="7">
    <name type="scientific">Schizophyllum commune (strain H4-8 / FGSC 9210)</name>
    <name type="common">Split gill fungus</name>
    <dbReference type="NCBI Taxonomy" id="578458"/>
    <lineage>
        <taxon>Eukaryota</taxon>
        <taxon>Fungi</taxon>
        <taxon>Dikarya</taxon>
        <taxon>Basidiomycota</taxon>
        <taxon>Agaricomycotina</taxon>
        <taxon>Agaricomycetes</taxon>
        <taxon>Agaricomycetidae</taxon>
        <taxon>Agaricales</taxon>
        <taxon>Schizophyllaceae</taxon>
        <taxon>Schizophyllum</taxon>
    </lineage>
</organism>
<evidence type="ECO:0000313" key="6">
    <source>
        <dbReference type="EMBL" id="EFI91419.1"/>
    </source>
</evidence>
<proteinExistence type="inferred from homology"/>
<accession>D8QKX4</accession>
<dbReference type="InterPro" id="IPR029004">
    <property type="entry name" value="Ribosomal_eL28/Mak16"/>
</dbReference>
<dbReference type="OMA" id="GKYGQRP"/>
<dbReference type="Proteomes" id="UP000007431">
    <property type="component" value="Unassembled WGS sequence"/>
</dbReference>
<dbReference type="AlphaFoldDB" id="D8QKX4"/>
<dbReference type="RefSeq" id="XP_003026322.1">
    <property type="nucleotide sequence ID" value="XM_003026276.1"/>
</dbReference>
<comment type="similarity">
    <text evidence="1">Belongs to the eukaryotic ribosomal protein eL28 family.</text>
</comment>
<dbReference type="EMBL" id="GL377317">
    <property type="protein sequence ID" value="EFI91419.1"/>
    <property type="molecule type" value="Genomic_DNA"/>
</dbReference>
<dbReference type="GO" id="GO:0005840">
    <property type="term" value="C:ribosome"/>
    <property type="evidence" value="ECO:0007669"/>
    <property type="project" value="UniProtKB-KW"/>
</dbReference>
<feature type="region of interest" description="Disordered" evidence="4">
    <location>
        <begin position="71"/>
        <end position="90"/>
    </location>
</feature>
<dbReference type="GeneID" id="9593048"/>
<dbReference type="PANTHER" id="PTHR10544">
    <property type="entry name" value="60S RIBOSOMAL PROTEIN L28"/>
    <property type="match status" value="1"/>
</dbReference>
<evidence type="ECO:0000259" key="5">
    <source>
        <dbReference type="Pfam" id="PF01778"/>
    </source>
</evidence>
<dbReference type="VEuPathDB" id="FungiDB:SCHCODRAFT_02644637"/>
<keyword evidence="3" id="KW-0687">Ribonucleoprotein</keyword>
<gene>
    <name evidence="6" type="ORF">SCHCODRAFT_79801</name>
</gene>
<name>D8QKX4_SCHCM</name>
<feature type="domain" description="Ribosomal eL28/Mak16" evidence="5">
    <location>
        <begin position="5"/>
        <end position="121"/>
    </location>
</feature>
<dbReference type="Gene3D" id="3.30.390.110">
    <property type="match status" value="1"/>
</dbReference>
<evidence type="ECO:0000256" key="3">
    <source>
        <dbReference type="ARBA" id="ARBA00023274"/>
    </source>
</evidence>
<protein>
    <recommendedName>
        <fullName evidence="5">Ribosomal eL28/Mak16 domain-containing protein</fullName>
    </recommendedName>
</protein>
<keyword evidence="2" id="KW-0689">Ribosomal protein</keyword>
<evidence type="ECO:0000256" key="1">
    <source>
        <dbReference type="ARBA" id="ARBA00007926"/>
    </source>
</evidence>
<evidence type="ECO:0000256" key="4">
    <source>
        <dbReference type="SAM" id="MobiDB-lite"/>
    </source>
</evidence>
<dbReference type="eggNOG" id="KOG3412">
    <property type="taxonomic scope" value="Eukaryota"/>
</dbReference>
<feature type="compositionally biased region" description="Basic residues" evidence="4">
    <location>
        <begin position="130"/>
        <end position="139"/>
    </location>
</feature>
<feature type="region of interest" description="Disordered" evidence="4">
    <location>
        <begin position="115"/>
        <end position="145"/>
    </location>
</feature>